<feature type="transmembrane region" description="Helical" evidence="1">
    <location>
        <begin position="12"/>
        <end position="37"/>
    </location>
</feature>
<keyword evidence="3" id="KW-0378">Hydrolase</keyword>
<dbReference type="GO" id="GO:0016787">
    <property type="term" value="F:hydrolase activity"/>
    <property type="evidence" value="ECO:0007669"/>
    <property type="project" value="UniProtKB-KW"/>
</dbReference>
<dbReference type="STRING" id="448386.A0A2V3ITL6"/>
<dbReference type="Proteomes" id="UP000247409">
    <property type="component" value="Unassembled WGS sequence"/>
</dbReference>
<keyword evidence="1" id="KW-1133">Transmembrane helix</keyword>
<proteinExistence type="predicted"/>
<evidence type="ECO:0000256" key="1">
    <source>
        <dbReference type="SAM" id="Phobius"/>
    </source>
</evidence>
<gene>
    <name evidence="3" type="ORF">BWQ96_04752</name>
</gene>
<dbReference type="Pfam" id="PF00561">
    <property type="entry name" value="Abhydrolase_1"/>
    <property type="match status" value="1"/>
</dbReference>
<dbReference type="PANTHER" id="PTHR43798">
    <property type="entry name" value="MONOACYLGLYCEROL LIPASE"/>
    <property type="match status" value="1"/>
</dbReference>
<dbReference type="SUPFAM" id="SSF53474">
    <property type="entry name" value="alpha/beta-Hydrolases"/>
    <property type="match status" value="1"/>
</dbReference>
<feature type="domain" description="AB hydrolase-1" evidence="2">
    <location>
        <begin position="73"/>
        <end position="170"/>
    </location>
</feature>
<dbReference type="PANTHER" id="PTHR43798:SF24">
    <property type="entry name" value="CIS-3-ALKYL-4-ALKYLOXETAN-2-ONE DECARBOXYLASE"/>
    <property type="match status" value="1"/>
</dbReference>
<keyword evidence="1" id="KW-0812">Transmembrane</keyword>
<dbReference type="AlphaFoldDB" id="A0A2V3ITL6"/>
<dbReference type="EMBL" id="NBIV01000060">
    <property type="protein sequence ID" value="PXF45454.1"/>
    <property type="molecule type" value="Genomic_DNA"/>
</dbReference>
<evidence type="ECO:0000313" key="4">
    <source>
        <dbReference type="Proteomes" id="UP000247409"/>
    </source>
</evidence>
<name>A0A2V3ITL6_9FLOR</name>
<evidence type="ECO:0000313" key="3">
    <source>
        <dbReference type="EMBL" id="PXF45454.1"/>
    </source>
</evidence>
<organism evidence="3 4">
    <name type="scientific">Gracilariopsis chorda</name>
    <dbReference type="NCBI Taxonomy" id="448386"/>
    <lineage>
        <taxon>Eukaryota</taxon>
        <taxon>Rhodophyta</taxon>
        <taxon>Florideophyceae</taxon>
        <taxon>Rhodymeniophycidae</taxon>
        <taxon>Gracilariales</taxon>
        <taxon>Gracilariaceae</taxon>
        <taxon>Gracilariopsis</taxon>
    </lineage>
</organism>
<keyword evidence="1" id="KW-0472">Membrane</keyword>
<reference evidence="3 4" key="1">
    <citation type="journal article" date="2018" name="Mol. Biol. Evol.">
        <title>Analysis of the draft genome of the red seaweed Gracilariopsis chorda provides insights into genome size evolution in Rhodophyta.</title>
        <authorList>
            <person name="Lee J."/>
            <person name="Yang E.C."/>
            <person name="Graf L."/>
            <person name="Yang J.H."/>
            <person name="Qiu H."/>
            <person name="Zel Zion U."/>
            <person name="Chan C.X."/>
            <person name="Stephens T.G."/>
            <person name="Weber A.P.M."/>
            <person name="Boo G.H."/>
            <person name="Boo S.M."/>
            <person name="Kim K.M."/>
            <person name="Shin Y."/>
            <person name="Jung M."/>
            <person name="Lee S.J."/>
            <person name="Yim H.S."/>
            <person name="Lee J.H."/>
            <person name="Bhattacharya D."/>
            <person name="Yoon H.S."/>
        </authorList>
    </citation>
    <scope>NUCLEOTIDE SEQUENCE [LARGE SCALE GENOMIC DNA]</scope>
    <source>
        <strain evidence="3 4">SKKU-2015</strain>
        <tissue evidence="3">Whole body</tissue>
    </source>
</reference>
<comment type="caution">
    <text evidence="3">The sequence shown here is derived from an EMBL/GenBank/DDBJ whole genome shotgun (WGS) entry which is preliminary data.</text>
</comment>
<feature type="transmembrane region" description="Helical" evidence="1">
    <location>
        <begin position="165"/>
        <end position="188"/>
    </location>
</feature>
<protein>
    <submittedName>
        <fullName evidence="3">AB hydrolase superfamily protein YfhM</fullName>
    </submittedName>
</protein>
<dbReference type="GO" id="GO:0016020">
    <property type="term" value="C:membrane"/>
    <property type="evidence" value="ECO:0007669"/>
    <property type="project" value="TreeGrafter"/>
</dbReference>
<feature type="transmembrane region" description="Helical" evidence="1">
    <location>
        <begin position="194"/>
        <end position="217"/>
    </location>
</feature>
<accession>A0A2V3ITL6</accession>
<dbReference type="InterPro" id="IPR029058">
    <property type="entry name" value="AB_hydrolase_fold"/>
</dbReference>
<dbReference type="OrthoDB" id="408373at2759"/>
<keyword evidence="4" id="KW-1185">Reference proteome</keyword>
<dbReference type="Gene3D" id="3.40.50.1820">
    <property type="entry name" value="alpha/beta hydrolase"/>
    <property type="match status" value="1"/>
</dbReference>
<dbReference type="InterPro" id="IPR000073">
    <property type="entry name" value="AB_hydrolase_1"/>
</dbReference>
<sequence>MSYYVNLIRMVMYTIICNIALGIAMCVMVLQMPLYLFRKFFMKPSYKESNVRLFLHQPTNDSSVGSDRSPRDTILFIHGFPDCQSLWDDQVKSLTKEGYRCLVAATPGSNGEAVPRALEAEEVVTLLKEALADVCDEPVTVVGHDWGSVFALLFRNTYPSQCKRMILLDVGLMGLPNLGVSLFCWIFMLSYQSLLAFCYFLGEPVGTFILRAVVFMFMYKERPLSELTCDMAFPYTSVAKLLLKKESGEAQVEARAVARRIPHLFLYGLEKEPLRFHDSNWEEFVRSTPHGKVISMPVGHWLMKEDADATNFILTKWLEETEGLTKVPDG</sequence>
<evidence type="ECO:0000259" key="2">
    <source>
        <dbReference type="Pfam" id="PF00561"/>
    </source>
</evidence>
<dbReference type="InterPro" id="IPR050266">
    <property type="entry name" value="AB_hydrolase_sf"/>
</dbReference>